<feature type="non-terminal residue" evidence="1">
    <location>
        <position position="226"/>
    </location>
</feature>
<evidence type="ECO:0000313" key="2">
    <source>
        <dbReference type="Proteomes" id="UP001150581"/>
    </source>
</evidence>
<gene>
    <name evidence="1" type="ORF">LPJ66_008877</name>
</gene>
<accession>A0ACC1I6B9</accession>
<comment type="caution">
    <text evidence="1">The sequence shown here is derived from an EMBL/GenBank/DDBJ whole genome shotgun (WGS) entry which is preliminary data.</text>
</comment>
<evidence type="ECO:0000313" key="1">
    <source>
        <dbReference type="EMBL" id="KAJ1887876.1"/>
    </source>
</evidence>
<proteinExistence type="predicted"/>
<sequence>WTRASLATPRASFRRSTPRLPRSWLPFPETAAKYPYLVVPMPVLPADPRVLPLRLTLRLPLPVLPKRLAVSRDCNLLTWAACWRRLRKRACRDCQAWEARSRYHRRPRACLVYLGCQDRNKADFLGVQASNSSSNICILCHHLLPHRPLLTTTTIRIGSRMATGRRTCRSKRTTRAKVVLRETPILVSASTRRGSIQCSEAATTLHRRLLRHRDQDRDLDHRARTI</sequence>
<dbReference type="EMBL" id="JANBPG010001888">
    <property type="protein sequence ID" value="KAJ1887876.1"/>
    <property type="molecule type" value="Genomic_DNA"/>
</dbReference>
<reference evidence="1" key="1">
    <citation type="submission" date="2022-07" db="EMBL/GenBank/DDBJ databases">
        <title>Phylogenomic reconstructions and comparative analyses of Kickxellomycotina fungi.</title>
        <authorList>
            <person name="Reynolds N.K."/>
            <person name="Stajich J.E."/>
            <person name="Barry K."/>
            <person name="Grigoriev I.V."/>
            <person name="Crous P."/>
            <person name="Smith M.E."/>
        </authorList>
    </citation>
    <scope>NUCLEOTIDE SEQUENCE</scope>
    <source>
        <strain evidence="1">Benny 63K</strain>
    </source>
</reference>
<feature type="non-terminal residue" evidence="1">
    <location>
        <position position="1"/>
    </location>
</feature>
<keyword evidence="2" id="KW-1185">Reference proteome</keyword>
<dbReference type="Proteomes" id="UP001150581">
    <property type="component" value="Unassembled WGS sequence"/>
</dbReference>
<organism evidence="1 2">
    <name type="scientific">Kickxella alabastrina</name>
    <dbReference type="NCBI Taxonomy" id="61397"/>
    <lineage>
        <taxon>Eukaryota</taxon>
        <taxon>Fungi</taxon>
        <taxon>Fungi incertae sedis</taxon>
        <taxon>Zoopagomycota</taxon>
        <taxon>Kickxellomycotina</taxon>
        <taxon>Kickxellomycetes</taxon>
        <taxon>Kickxellales</taxon>
        <taxon>Kickxellaceae</taxon>
        <taxon>Kickxella</taxon>
    </lineage>
</organism>
<protein>
    <submittedName>
        <fullName evidence="1">Uncharacterized protein</fullName>
    </submittedName>
</protein>
<name>A0ACC1I6B9_9FUNG</name>